<dbReference type="RefSeq" id="WP_210799792.1">
    <property type="nucleotide sequence ID" value="NZ_JAGQDE010000001.1"/>
</dbReference>
<name>A0A941BNY8_9BURK</name>
<comment type="caution">
    <text evidence="2">The sequence shown here is derived from an EMBL/GenBank/DDBJ whole genome shotgun (WGS) entry which is preliminary data.</text>
</comment>
<dbReference type="Proteomes" id="UP000678374">
    <property type="component" value="Unassembled WGS sequence"/>
</dbReference>
<dbReference type="Gene3D" id="3.10.450.40">
    <property type="match status" value="1"/>
</dbReference>
<keyword evidence="3" id="KW-1185">Reference proteome</keyword>
<evidence type="ECO:0000313" key="3">
    <source>
        <dbReference type="Proteomes" id="UP000678374"/>
    </source>
</evidence>
<reference evidence="2" key="1">
    <citation type="submission" date="2021-04" db="EMBL/GenBank/DDBJ databases">
        <title>The genome sequence of Ideonella sp. 4Y11.</title>
        <authorList>
            <person name="Liu Y."/>
        </authorList>
    </citation>
    <scope>NUCLEOTIDE SEQUENCE</scope>
    <source>
        <strain evidence="2">4Y11</strain>
    </source>
</reference>
<dbReference type="InterPro" id="IPR007048">
    <property type="entry name" value="IraD/Gp25-like"/>
</dbReference>
<dbReference type="Pfam" id="PF04965">
    <property type="entry name" value="GPW_gp25"/>
    <property type="match status" value="1"/>
</dbReference>
<protein>
    <submittedName>
        <fullName evidence="2">GPW/gp25 family protein</fullName>
    </submittedName>
</protein>
<dbReference type="SUPFAM" id="SSF160719">
    <property type="entry name" value="gpW/gp25-like"/>
    <property type="match status" value="1"/>
</dbReference>
<evidence type="ECO:0000313" key="2">
    <source>
        <dbReference type="EMBL" id="MBQ0957495.1"/>
    </source>
</evidence>
<evidence type="ECO:0000259" key="1">
    <source>
        <dbReference type="Pfam" id="PF04965"/>
    </source>
</evidence>
<organism evidence="2 3">
    <name type="scientific">Ideonella aquatica</name>
    <dbReference type="NCBI Taxonomy" id="2824119"/>
    <lineage>
        <taxon>Bacteria</taxon>
        <taxon>Pseudomonadati</taxon>
        <taxon>Pseudomonadota</taxon>
        <taxon>Betaproteobacteria</taxon>
        <taxon>Burkholderiales</taxon>
        <taxon>Sphaerotilaceae</taxon>
        <taxon>Ideonella</taxon>
    </lineage>
</organism>
<gene>
    <name evidence="2" type="ORF">KAK06_00860</name>
</gene>
<feature type="domain" description="IraD/Gp25-like" evidence="1">
    <location>
        <begin position="33"/>
        <end position="115"/>
    </location>
</feature>
<accession>A0A941BNY8</accession>
<sequence length="133" mass="14709">MSSGLQQFDRLGAGLGQPLAPDERGALPQVAGPEKVRQAMLTILDTDPGERLMRPAFGCGLRRWLMAPNNATTRTQITREIEQALARWEPRITVQAVDVAATNDPSTVLIEIHYAHVLDARQDVLVYPFYLAT</sequence>
<proteinExistence type="predicted"/>
<dbReference type="EMBL" id="JAGQDE010000001">
    <property type="protein sequence ID" value="MBQ0957495.1"/>
    <property type="molecule type" value="Genomic_DNA"/>
</dbReference>
<dbReference type="AlphaFoldDB" id="A0A941BNY8"/>